<reference evidence="3" key="1">
    <citation type="submission" date="2022-03" db="EMBL/GenBank/DDBJ databases">
        <title>Brevibacterium spongiae sp. nov., isolated from marine sponge.</title>
        <authorList>
            <person name="Li Z."/>
            <person name="Zhang M."/>
        </authorList>
    </citation>
    <scope>NUCLEOTIDE SEQUENCE</scope>
    <source>
        <strain evidence="3">WHS-Z9</strain>
    </source>
</reference>
<dbReference type="Proteomes" id="UP001064879">
    <property type="component" value="Chromosome"/>
</dbReference>
<protein>
    <recommendedName>
        <fullName evidence="5">Lipoprotein</fullName>
    </recommendedName>
</protein>
<sequence length="229" mass="24291">MISRSLRTVAAGAVLSLLLSGCSVLQIRTEDKDAGPIRVGVDETAGPEPTEKPTDAGIPEGMSKQTVNLGDTCPVDVSFALGDDWTAGAGDTERFSSFSRGQSSLDSDVIVVDCAEEFDDSAQSVVDTKRKFAFGEQDSQVLAERVGALSAGSYWSYQGELGPTEILAINQQATVFYGVETAFKLNGRLVSVAVGMRTPKTNAEAAEDFKKMLPTVTINGEKIPAPSFR</sequence>
<gene>
    <name evidence="3" type="ORF">L1F31_17495</name>
</gene>
<evidence type="ECO:0008006" key="5">
    <source>
        <dbReference type="Google" id="ProtNLM"/>
    </source>
</evidence>
<proteinExistence type="predicted"/>
<name>A0ABY5SP20_9MICO</name>
<evidence type="ECO:0000256" key="2">
    <source>
        <dbReference type="SAM" id="SignalP"/>
    </source>
</evidence>
<dbReference type="PROSITE" id="PS51257">
    <property type="entry name" value="PROKAR_LIPOPROTEIN"/>
    <property type="match status" value="1"/>
</dbReference>
<evidence type="ECO:0000256" key="1">
    <source>
        <dbReference type="SAM" id="MobiDB-lite"/>
    </source>
</evidence>
<organism evidence="3 4">
    <name type="scientific">Brevibacterium spongiae</name>
    <dbReference type="NCBI Taxonomy" id="2909672"/>
    <lineage>
        <taxon>Bacteria</taxon>
        <taxon>Bacillati</taxon>
        <taxon>Actinomycetota</taxon>
        <taxon>Actinomycetes</taxon>
        <taxon>Micrococcales</taxon>
        <taxon>Brevibacteriaceae</taxon>
        <taxon>Brevibacterium</taxon>
    </lineage>
</organism>
<feature type="signal peptide" evidence="2">
    <location>
        <begin position="1"/>
        <end position="25"/>
    </location>
</feature>
<dbReference type="RefSeq" id="WP_265418502.1">
    <property type="nucleotide sequence ID" value="NZ_CP093443.1"/>
</dbReference>
<accession>A0ABY5SP20</accession>
<dbReference type="EMBL" id="CP093443">
    <property type="protein sequence ID" value="UVI35885.1"/>
    <property type="molecule type" value="Genomic_DNA"/>
</dbReference>
<feature type="region of interest" description="Disordered" evidence="1">
    <location>
        <begin position="36"/>
        <end position="60"/>
    </location>
</feature>
<keyword evidence="4" id="KW-1185">Reference proteome</keyword>
<evidence type="ECO:0000313" key="3">
    <source>
        <dbReference type="EMBL" id="UVI35885.1"/>
    </source>
</evidence>
<evidence type="ECO:0000313" key="4">
    <source>
        <dbReference type="Proteomes" id="UP001064879"/>
    </source>
</evidence>
<feature type="chain" id="PRO_5045504333" description="Lipoprotein" evidence="2">
    <location>
        <begin position="26"/>
        <end position="229"/>
    </location>
</feature>
<keyword evidence="2" id="KW-0732">Signal</keyword>